<comment type="similarity">
    <text evidence="1">Belongs to the IUNH family.</text>
</comment>
<dbReference type="GO" id="GO:0045437">
    <property type="term" value="F:uridine nucleosidase activity"/>
    <property type="evidence" value="ECO:0007669"/>
    <property type="project" value="EnsemblFungi"/>
</dbReference>
<dbReference type="InterPro" id="IPR023186">
    <property type="entry name" value="IUNH"/>
</dbReference>
<dbReference type="Gene3D" id="3.90.245.10">
    <property type="entry name" value="Ribonucleoside hydrolase-like"/>
    <property type="match status" value="1"/>
</dbReference>
<dbReference type="SUPFAM" id="SSF53590">
    <property type="entry name" value="Nucleoside hydrolase"/>
    <property type="match status" value="1"/>
</dbReference>
<dbReference type="Proteomes" id="UP000054383">
    <property type="component" value="Unassembled WGS sequence"/>
</dbReference>
<dbReference type="GO" id="GO:0070635">
    <property type="term" value="F:nicotinamide riboside hydrolase activity"/>
    <property type="evidence" value="ECO:0007669"/>
    <property type="project" value="EnsemblFungi"/>
</dbReference>
<dbReference type="PANTHER" id="PTHR12304:SF4">
    <property type="entry name" value="URIDINE NUCLEOSIDASE"/>
    <property type="match status" value="1"/>
</dbReference>
<dbReference type="InterPro" id="IPR036452">
    <property type="entry name" value="Ribo_hydro-like"/>
</dbReference>
<keyword evidence="3" id="KW-0326">Glycosidase</keyword>
<evidence type="ECO:0000256" key="2">
    <source>
        <dbReference type="ARBA" id="ARBA00022801"/>
    </source>
</evidence>
<keyword evidence="6" id="KW-1185">Reference proteome</keyword>
<proteinExistence type="inferred from homology"/>
<dbReference type="GO" id="GO:0005829">
    <property type="term" value="C:cytosol"/>
    <property type="evidence" value="ECO:0007669"/>
    <property type="project" value="TreeGrafter"/>
</dbReference>
<dbReference type="STRING" id="28573.A0A0U1LRL9"/>
<organism evidence="5 6">
    <name type="scientific">Talaromyces islandicus</name>
    <name type="common">Penicillium islandicum</name>
    <dbReference type="NCBI Taxonomy" id="28573"/>
    <lineage>
        <taxon>Eukaryota</taxon>
        <taxon>Fungi</taxon>
        <taxon>Dikarya</taxon>
        <taxon>Ascomycota</taxon>
        <taxon>Pezizomycotina</taxon>
        <taxon>Eurotiomycetes</taxon>
        <taxon>Eurotiomycetidae</taxon>
        <taxon>Eurotiales</taxon>
        <taxon>Trichocomaceae</taxon>
        <taxon>Talaromyces</taxon>
        <taxon>Talaromyces sect. Islandici</taxon>
    </lineage>
</organism>
<protein>
    <recommendedName>
        <fullName evidence="4">Inosine/uridine-preferring nucleoside hydrolase domain-containing protein</fullName>
    </recommendedName>
</protein>
<dbReference type="GO" id="GO:0006218">
    <property type="term" value="P:uridine catabolic process"/>
    <property type="evidence" value="ECO:0007669"/>
    <property type="project" value="EnsemblFungi"/>
</dbReference>
<dbReference type="InterPro" id="IPR001910">
    <property type="entry name" value="Inosine/uridine_hydrolase_dom"/>
</dbReference>
<gene>
    <name evidence="5" type="ORF">PISL3812_02794</name>
</gene>
<dbReference type="GO" id="GO:0070636">
    <property type="term" value="F:nicotinic acid riboside hydrolase activity"/>
    <property type="evidence" value="ECO:0007669"/>
    <property type="project" value="EnsemblFungi"/>
</dbReference>
<dbReference type="GO" id="GO:0008477">
    <property type="term" value="F:purine nucleosidase activity"/>
    <property type="evidence" value="ECO:0007669"/>
    <property type="project" value="TreeGrafter"/>
</dbReference>
<dbReference type="OrthoDB" id="432381at2759"/>
<evidence type="ECO:0000256" key="1">
    <source>
        <dbReference type="ARBA" id="ARBA00009176"/>
    </source>
</evidence>
<dbReference type="GO" id="GO:0008655">
    <property type="term" value="P:pyrimidine-containing compound salvage"/>
    <property type="evidence" value="ECO:0007669"/>
    <property type="project" value="EnsemblFungi"/>
</dbReference>
<dbReference type="CDD" id="cd02651">
    <property type="entry name" value="nuc_hydro_IU_UC_XIUA"/>
    <property type="match status" value="1"/>
</dbReference>
<dbReference type="GO" id="GO:0006152">
    <property type="term" value="P:purine nucleoside catabolic process"/>
    <property type="evidence" value="ECO:0007669"/>
    <property type="project" value="TreeGrafter"/>
</dbReference>
<dbReference type="GO" id="GO:0019358">
    <property type="term" value="P:nicotinate nucleotide salvage"/>
    <property type="evidence" value="ECO:0007669"/>
    <property type="project" value="EnsemblFungi"/>
</dbReference>
<dbReference type="PANTHER" id="PTHR12304">
    <property type="entry name" value="INOSINE-URIDINE PREFERRING NUCLEOSIDE HYDROLASE"/>
    <property type="match status" value="1"/>
</dbReference>
<dbReference type="Pfam" id="PF01156">
    <property type="entry name" value="IU_nuc_hydro"/>
    <property type="match status" value="1"/>
</dbReference>
<evidence type="ECO:0000313" key="6">
    <source>
        <dbReference type="Proteomes" id="UP000054383"/>
    </source>
</evidence>
<dbReference type="AlphaFoldDB" id="A0A0U1LRL9"/>
<evidence type="ECO:0000259" key="4">
    <source>
        <dbReference type="Pfam" id="PF01156"/>
    </source>
</evidence>
<dbReference type="GO" id="GO:0034355">
    <property type="term" value="P:NAD+ biosynthetic process via the salvage pathway"/>
    <property type="evidence" value="ECO:0007669"/>
    <property type="project" value="EnsemblFungi"/>
</dbReference>
<dbReference type="OMA" id="WVGVETK"/>
<reference evidence="5 6" key="1">
    <citation type="submission" date="2015-04" db="EMBL/GenBank/DDBJ databases">
        <authorList>
            <person name="Syromyatnikov M.Y."/>
            <person name="Popov V.N."/>
        </authorList>
    </citation>
    <scope>NUCLEOTIDE SEQUENCE [LARGE SCALE GENOMIC DNA]</scope>
    <source>
        <strain evidence="5">WF-38-12</strain>
    </source>
</reference>
<keyword evidence="2" id="KW-0378">Hydrolase</keyword>
<evidence type="ECO:0000256" key="3">
    <source>
        <dbReference type="ARBA" id="ARBA00023295"/>
    </source>
</evidence>
<accession>A0A0U1LRL9</accession>
<name>A0A0U1LRL9_TALIS</name>
<feature type="domain" description="Inosine/uridine-preferring nucleoside hydrolase" evidence="4">
    <location>
        <begin position="32"/>
        <end position="377"/>
    </location>
</feature>
<dbReference type="GO" id="GO:0006216">
    <property type="term" value="P:cytidine catabolic process"/>
    <property type="evidence" value="ECO:0007669"/>
    <property type="project" value="EnsemblFungi"/>
</dbReference>
<evidence type="ECO:0000313" key="5">
    <source>
        <dbReference type="EMBL" id="CRG85778.1"/>
    </source>
</evidence>
<dbReference type="EMBL" id="CVMT01000002">
    <property type="protein sequence ID" value="CRG85778.1"/>
    <property type="molecule type" value="Genomic_DNA"/>
</dbReference>
<sequence length="398" mass="42222">MEGGLCSKRPAAPPKAYRARLSDYMSQAAIPLWLDCDPGHDDAFAILIAAHHPSLNLLGITTIHGNASLANTTANAASILEAFGRPEIPVLPGANKPFCRPAVHAPDIHGVSGLDGTALLPQASQPPITDKNPILAMRDALLAQPPDTAWVVATGTLTNIALLFTTFPDVARHIKGLSIMGSAIGEGFTDVPMSRLPGEEARIGNMTPWAEFNIYCDPEASQSILSNPVLAPKTTLIGLDLTHQVLATRSVQERVLGARIGELAKNDLRQMLHELLLFFAGTYSAVFGIDEGPPLHDPVAVAVVLSSLNPEYAQSNPASAIKFNDRDGERFLVNVVTDGQHGDTVAATGQLGRTIAKPVKGKGVAIPRGMDTDSFWDLLISCLERAEKGSPLVKSAPQ</sequence>